<sequence>MPRRGWLMSCTHMRLHPRICVGLFHRIASKLRFLLRKLPFFIFPRGSGAGWRVKATPRLPGARLGVGLNVRALLDLRRKGATPKSTSRRGCMLARVVFHAYAWAFHAYAWLGDVRGHA</sequence>
<comment type="caution">
    <text evidence="1">The sequence shown here is derived from an EMBL/GenBank/DDBJ whole genome shotgun (WGS) entry which is preliminary data.</text>
</comment>
<organism evidence="1 2">
    <name type="scientific">Stylosanthes scabra</name>
    <dbReference type="NCBI Taxonomy" id="79078"/>
    <lineage>
        <taxon>Eukaryota</taxon>
        <taxon>Viridiplantae</taxon>
        <taxon>Streptophyta</taxon>
        <taxon>Embryophyta</taxon>
        <taxon>Tracheophyta</taxon>
        <taxon>Spermatophyta</taxon>
        <taxon>Magnoliopsida</taxon>
        <taxon>eudicotyledons</taxon>
        <taxon>Gunneridae</taxon>
        <taxon>Pentapetalae</taxon>
        <taxon>rosids</taxon>
        <taxon>fabids</taxon>
        <taxon>Fabales</taxon>
        <taxon>Fabaceae</taxon>
        <taxon>Papilionoideae</taxon>
        <taxon>50 kb inversion clade</taxon>
        <taxon>dalbergioids sensu lato</taxon>
        <taxon>Dalbergieae</taxon>
        <taxon>Pterocarpus clade</taxon>
        <taxon>Stylosanthes</taxon>
    </lineage>
</organism>
<dbReference type="EMBL" id="JASCZI010032087">
    <property type="protein sequence ID" value="MED6127853.1"/>
    <property type="molecule type" value="Genomic_DNA"/>
</dbReference>
<proteinExistence type="predicted"/>
<reference evidence="1 2" key="1">
    <citation type="journal article" date="2023" name="Plants (Basel)">
        <title>Bridging the Gap: Combining Genomics and Transcriptomics Approaches to Understand Stylosanthes scabra, an Orphan Legume from the Brazilian Caatinga.</title>
        <authorList>
            <person name="Ferreira-Neto J.R.C."/>
            <person name="da Silva M.D."/>
            <person name="Binneck E."/>
            <person name="de Melo N.F."/>
            <person name="da Silva R.H."/>
            <person name="de Melo A.L.T.M."/>
            <person name="Pandolfi V."/>
            <person name="Bustamante F.O."/>
            <person name="Brasileiro-Vidal A.C."/>
            <person name="Benko-Iseppon A.M."/>
        </authorList>
    </citation>
    <scope>NUCLEOTIDE SEQUENCE [LARGE SCALE GENOMIC DNA]</scope>
    <source>
        <tissue evidence="1">Leaves</tissue>
    </source>
</reference>
<gene>
    <name evidence="1" type="ORF">PIB30_092114</name>
</gene>
<protein>
    <submittedName>
        <fullName evidence="1">Uncharacterized protein</fullName>
    </submittedName>
</protein>
<dbReference type="Proteomes" id="UP001341840">
    <property type="component" value="Unassembled WGS sequence"/>
</dbReference>
<name>A0ABU6RW39_9FABA</name>
<evidence type="ECO:0000313" key="2">
    <source>
        <dbReference type="Proteomes" id="UP001341840"/>
    </source>
</evidence>
<accession>A0ABU6RW39</accession>
<keyword evidence="2" id="KW-1185">Reference proteome</keyword>
<evidence type="ECO:0000313" key="1">
    <source>
        <dbReference type="EMBL" id="MED6127853.1"/>
    </source>
</evidence>